<dbReference type="NCBIfam" id="NF002049">
    <property type="entry name" value="PRK00881.1"/>
    <property type="match status" value="1"/>
</dbReference>
<dbReference type="PROSITE" id="PS51855">
    <property type="entry name" value="MGS"/>
    <property type="match status" value="1"/>
</dbReference>
<accession>A0A7W8D5A0</accession>
<dbReference type="Gene3D" id="3.40.50.1380">
    <property type="entry name" value="Methylglyoxal synthase-like domain"/>
    <property type="match status" value="1"/>
</dbReference>
<dbReference type="PIRSF" id="PIRSF000414">
    <property type="entry name" value="AICARFT_IMPCHas"/>
    <property type="match status" value="1"/>
</dbReference>
<dbReference type="HAMAP" id="MF_00139">
    <property type="entry name" value="PurH"/>
    <property type="match status" value="1"/>
</dbReference>
<evidence type="ECO:0000259" key="11">
    <source>
        <dbReference type="PROSITE" id="PS51855"/>
    </source>
</evidence>
<evidence type="ECO:0000256" key="3">
    <source>
        <dbReference type="ARBA" id="ARBA00007667"/>
    </source>
</evidence>
<gene>
    <name evidence="10" type="primary">purH</name>
    <name evidence="12" type="ORF">HNQ52_001694</name>
</gene>
<dbReference type="FunFam" id="3.40.140.20:FF:000002">
    <property type="entry name" value="Bifunctional purine biosynthesis protein PurH"/>
    <property type="match status" value="1"/>
</dbReference>
<comment type="caution">
    <text evidence="12">The sequence shown here is derived from an EMBL/GenBank/DDBJ whole genome shotgun (WGS) entry which is preliminary data.</text>
</comment>
<dbReference type="InterPro" id="IPR024051">
    <property type="entry name" value="AICAR_Tfase_dup_dom_sf"/>
</dbReference>
<sequence>MDRVPIRRALLSVSDKTGVIELARALAAAGVELLSTGGTARALREAGLAVRDVSDVTGFPEIMDGRVKTLHPAIHGGLLGRSGTDDAVMAQHGIAPIDLLVVNLYPFEATVAQDGCSYDDAVENIDIGGPAMLRAAAKNHARVAVVTEPGDYALLRDALAHGGTTLTQRRSFAAKTYAHTSRYDGQIAQWLSPRADDPATPAAWPQTLHPAFSLSSALRYGENPHQRGALYVERNAAAESGIVATARFVQGKELSYNNLADADAALECVKAFDAPACVIVKHANPCGVAVAAGIGDAYDRAYAVDATSAFGGIIAFNRELDAATAAEILKRQFVEVVLAPSIAADALPHFAKKPNVRVLATGAFAPAAPSLEFKRIAGGLLVQDADSDALTVDDLRVVTRRAPAARELRDLLFAWKVAMHVKSNAIVYARDLQTIGIGAGQMSRVISARIAAIKAADARLDVPGSVMASDAFFPFRDGIDAAAAAGIAAVIQPGGSMRDDEVIAAADEHGMAMVFTGRRHFRH</sequence>
<dbReference type="GO" id="GO:0005829">
    <property type="term" value="C:cytosol"/>
    <property type="evidence" value="ECO:0007669"/>
    <property type="project" value="TreeGrafter"/>
</dbReference>
<keyword evidence="13" id="KW-1185">Reference proteome</keyword>
<dbReference type="EMBL" id="JACHHP010000002">
    <property type="protein sequence ID" value="MBB5208165.1"/>
    <property type="molecule type" value="Genomic_DNA"/>
</dbReference>
<dbReference type="InterPro" id="IPR011607">
    <property type="entry name" value="MGS-like_dom"/>
</dbReference>
<dbReference type="SMART" id="SM00851">
    <property type="entry name" value="MGS"/>
    <property type="match status" value="1"/>
</dbReference>
<dbReference type="UniPathway" id="UPA00074">
    <property type="reaction ID" value="UER00133"/>
</dbReference>
<evidence type="ECO:0000313" key="13">
    <source>
        <dbReference type="Proteomes" id="UP000521199"/>
    </source>
</evidence>
<dbReference type="EC" id="3.5.4.10" evidence="10"/>
<proteinExistence type="inferred from homology"/>
<evidence type="ECO:0000256" key="2">
    <source>
        <dbReference type="ARBA" id="ARBA00004954"/>
    </source>
</evidence>
<reference evidence="12 13" key="1">
    <citation type="submission" date="2020-08" db="EMBL/GenBank/DDBJ databases">
        <title>Genomic Encyclopedia of Type Strains, Phase IV (KMG-IV): sequencing the most valuable type-strain genomes for metagenomic binning, comparative biology and taxonomic classification.</title>
        <authorList>
            <person name="Goeker M."/>
        </authorList>
    </citation>
    <scope>NUCLEOTIDE SEQUENCE [LARGE SCALE GENOMIC DNA]</scope>
    <source>
        <strain evidence="12 13">DSM 24163</strain>
    </source>
</reference>
<dbReference type="Proteomes" id="UP000521199">
    <property type="component" value="Unassembled WGS sequence"/>
</dbReference>
<dbReference type="InterPro" id="IPR002695">
    <property type="entry name" value="PurH-like"/>
</dbReference>
<dbReference type="InterPro" id="IPR036914">
    <property type="entry name" value="MGS-like_dom_sf"/>
</dbReference>
<evidence type="ECO:0000256" key="5">
    <source>
        <dbReference type="ARBA" id="ARBA00022755"/>
    </source>
</evidence>
<dbReference type="Gene3D" id="3.40.140.20">
    <property type="match status" value="2"/>
</dbReference>
<dbReference type="Pfam" id="PF02142">
    <property type="entry name" value="MGS"/>
    <property type="match status" value="1"/>
</dbReference>
<evidence type="ECO:0000256" key="4">
    <source>
        <dbReference type="ARBA" id="ARBA00022679"/>
    </source>
</evidence>
<dbReference type="SUPFAM" id="SSF52335">
    <property type="entry name" value="Methylglyoxal synthase-like"/>
    <property type="match status" value="1"/>
</dbReference>
<dbReference type="Pfam" id="PF01808">
    <property type="entry name" value="AICARFT_IMPCHas"/>
    <property type="match status" value="1"/>
</dbReference>
<dbReference type="GO" id="GO:0004643">
    <property type="term" value="F:phosphoribosylaminoimidazolecarboxamide formyltransferase activity"/>
    <property type="evidence" value="ECO:0007669"/>
    <property type="project" value="UniProtKB-UniRule"/>
</dbReference>
<comment type="pathway">
    <text evidence="2 10">Purine metabolism; IMP biosynthesis via de novo pathway; 5-formamido-1-(5-phospho-D-ribosyl)imidazole-4-carboxamide from 5-amino-1-(5-phospho-D-ribosyl)imidazole-4-carboxamide (10-formyl THF route): step 1/1.</text>
</comment>
<dbReference type="InterPro" id="IPR016193">
    <property type="entry name" value="Cytidine_deaminase-like"/>
</dbReference>
<dbReference type="FunFam" id="3.40.50.1380:FF:000001">
    <property type="entry name" value="Bifunctional purine biosynthesis protein PurH"/>
    <property type="match status" value="1"/>
</dbReference>
<comment type="catalytic activity">
    <reaction evidence="8 10">
        <text>(6R)-10-formyltetrahydrofolate + 5-amino-1-(5-phospho-beta-D-ribosyl)imidazole-4-carboxamide = 5-formamido-1-(5-phospho-D-ribosyl)imidazole-4-carboxamide + (6S)-5,6,7,8-tetrahydrofolate</text>
        <dbReference type="Rhea" id="RHEA:22192"/>
        <dbReference type="ChEBI" id="CHEBI:57453"/>
        <dbReference type="ChEBI" id="CHEBI:58467"/>
        <dbReference type="ChEBI" id="CHEBI:58475"/>
        <dbReference type="ChEBI" id="CHEBI:195366"/>
        <dbReference type="EC" id="2.1.2.3"/>
    </reaction>
</comment>
<evidence type="ECO:0000256" key="7">
    <source>
        <dbReference type="ARBA" id="ARBA00023268"/>
    </source>
</evidence>
<evidence type="ECO:0000256" key="9">
    <source>
        <dbReference type="ARBA" id="ARBA00050687"/>
    </source>
</evidence>
<dbReference type="GO" id="GO:0003937">
    <property type="term" value="F:IMP cyclohydrolase activity"/>
    <property type="evidence" value="ECO:0007669"/>
    <property type="project" value="UniProtKB-UniRule"/>
</dbReference>
<evidence type="ECO:0000256" key="6">
    <source>
        <dbReference type="ARBA" id="ARBA00022801"/>
    </source>
</evidence>
<comment type="catalytic activity">
    <reaction evidence="9 10">
        <text>IMP + H2O = 5-formamido-1-(5-phospho-D-ribosyl)imidazole-4-carboxamide</text>
        <dbReference type="Rhea" id="RHEA:18445"/>
        <dbReference type="ChEBI" id="CHEBI:15377"/>
        <dbReference type="ChEBI" id="CHEBI:58053"/>
        <dbReference type="ChEBI" id="CHEBI:58467"/>
        <dbReference type="EC" id="3.5.4.10"/>
    </reaction>
</comment>
<dbReference type="NCBIfam" id="TIGR00355">
    <property type="entry name" value="purH"/>
    <property type="match status" value="1"/>
</dbReference>
<dbReference type="EC" id="2.1.2.3" evidence="10"/>
<evidence type="ECO:0000256" key="8">
    <source>
        <dbReference type="ARBA" id="ARBA00050488"/>
    </source>
</evidence>
<comment type="domain">
    <text evidence="10">The IMP cyclohydrolase activity resides in the N-terminal region.</text>
</comment>
<organism evidence="12 13">
    <name type="scientific">Chiayiivirga flava</name>
    <dbReference type="NCBI Taxonomy" id="659595"/>
    <lineage>
        <taxon>Bacteria</taxon>
        <taxon>Pseudomonadati</taxon>
        <taxon>Pseudomonadota</taxon>
        <taxon>Gammaproteobacteria</taxon>
        <taxon>Lysobacterales</taxon>
        <taxon>Lysobacteraceae</taxon>
        <taxon>Chiayiivirga</taxon>
    </lineage>
</organism>
<evidence type="ECO:0000256" key="1">
    <source>
        <dbReference type="ARBA" id="ARBA00004844"/>
    </source>
</evidence>
<dbReference type="SUPFAM" id="SSF53927">
    <property type="entry name" value="Cytidine deaminase-like"/>
    <property type="match status" value="1"/>
</dbReference>
<dbReference type="PANTHER" id="PTHR11692">
    <property type="entry name" value="BIFUNCTIONAL PURINE BIOSYNTHESIS PROTEIN PURH"/>
    <property type="match status" value="1"/>
</dbReference>
<keyword evidence="7 10" id="KW-0511">Multifunctional enzyme</keyword>
<comment type="pathway">
    <text evidence="1 10">Purine metabolism; IMP biosynthesis via de novo pathway; IMP from 5-formamido-1-(5-phospho-D-ribosyl)imidazole-4-carboxamide: step 1/1.</text>
</comment>
<dbReference type="PANTHER" id="PTHR11692:SF0">
    <property type="entry name" value="BIFUNCTIONAL PURINE BIOSYNTHESIS PROTEIN ATIC"/>
    <property type="match status" value="1"/>
</dbReference>
<dbReference type="AlphaFoldDB" id="A0A7W8D5A0"/>
<comment type="similarity">
    <text evidence="3 10">Belongs to the PurH family.</text>
</comment>
<dbReference type="FunFam" id="3.40.140.20:FF:000001">
    <property type="entry name" value="Bifunctional purine biosynthesis protein PurH"/>
    <property type="match status" value="1"/>
</dbReference>
<protein>
    <recommendedName>
        <fullName evidence="10">Bifunctional purine biosynthesis protein PurH</fullName>
    </recommendedName>
    <domain>
        <recommendedName>
            <fullName evidence="10">Phosphoribosylaminoimidazolecarboxamide formyltransferase</fullName>
            <ecNumber evidence="10">2.1.2.3</ecNumber>
        </recommendedName>
        <alternativeName>
            <fullName evidence="10">AICAR transformylase</fullName>
        </alternativeName>
    </domain>
    <domain>
        <recommendedName>
            <fullName evidence="10">IMP cyclohydrolase</fullName>
            <ecNumber evidence="10">3.5.4.10</ecNumber>
        </recommendedName>
        <alternativeName>
            <fullName evidence="10">ATIC</fullName>
        </alternativeName>
        <alternativeName>
            <fullName evidence="10">IMP synthase</fullName>
        </alternativeName>
        <alternativeName>
            <fullName evidence="10">Inosinicase</fullName>
        </alternativeName>
    </domain>
</protein>
<evidence type="ECO:0000313" key="12">
    <source>
        <dbReference type="EMBL" id="MBB5208165.1"/>
    </source>
</evidence>
<keyword evidence="5 10" id="KW-0658">Purine biosynthesis</keyword>
<keyword evidence="4 10" id="KW-0808">Transferase</keyword>
<dbReference type="GO" id="GO:0006189">
    <property type="term" value="P:'de novo' IMP biosynthetic process"/>
    <property type="evidence" value="ECO:0007669"/>
    <property type="project" value="UniProtKB-UniRule"/>
</dbReference>
<keyword evidence="6 10" id="KW-0378">Hydrolase</keyword>
<name>A0A7W8D5A0_9GAMM</name>
<evidence type="ECO:0000256" key="10">
    <source>
        <dbReference type="HAMAP-Rule" id="MF_00139"/>
    </source>
</evidence>
<feature type="domain" description="MGS-like" evidence="11">
    <location>
        <begin position="2"/>
        <end position="147"/>
    </location>
</feature>
<dbReference type="SMART" id="SM00798">
    <property type="entry name" value="AICARFT_IMPCHas"/>
    <property type="match status" value="1"/>
</dbReference>
<dbReference type="CDD" id="cd01421">
    <property type="entry name" value="IMPCH"/>
    <property type="match status" value="1"/>
</dbReference>